<comment type="catalytic activity">
    <reaction evidence="9">
        <text>N(2)-acetyl-L-ornithine + L-glutamate = N-acetyl-L-glutamate + L-ornithine</text>
        <dbReference type="Rhea" id="RHEA:15349"/>
        <dbReference type="ChEBI" id="CHEBI:29985"/>
        <dbReference type="ChEBI" id="CHEBI:44337"/>
        <dbReference type="ChEBI" id="CHEBI:46911"/>
        <dbReference type="ChEBI" id="CHEBI:57805"/>
        <dbReference type="EC" id="2.3.1.35"/>
    </reaction>
</comment>
<evidence type="ECO:0000256" key="2">
    <source>
        <dbReference type="ARBA" id="ARBA00011475"/>
    </source>
</evidence>
<dbReference type="Pfam" id="PF01960">
    <property type="entry name" value="ArgJ"/>
    <property type="match status" value="1"/>
</dbReference>
<dbReference type="HAMAP" id="MF_01106">
    <property type="entry name" value="ArgJ"/>
    <property type="match status" value="1"/>
</dbReference>
<dbReference type="FunFam" id="3.10.20.340:FF:000001">
    <property type="entry name" value="Arginine biosynthesis bifunctional protein ArgJ, chloroplastic"/>
    <property type="match status" value="1"/>
</dbReference>
<dbReference type="GO" id="GO:0006526">
    <property type="term" value="P:L-arginine biosynthetic process"/>
    <property type="evidence" value="ECO:0007669"/>
    <property type="project" value="UniProtKB-KW"/>
</dbReference>
<keyword evidence="6 10" id="KW-0808">Transferase</keyword>
<dbReference type="SUPFAM" id="SSF56266">
    <property type="entry name" value="DmpA/ArgJ-like"/>
    <property type="match status" value="1"/>
</dbReference>
<dbReference type="InterPro" id="IPR016117">
    <property type="entry name" value="ArgJ-like_dom_sf"/>
</dbReference>
<evidence type="ECO:0000313" key="10">
    <source>
        <dbReference type="EMBL" id="VAX31781.1"/>
    </source>
</evidence>
<dbReference type="NCBIfam" id="TIGR00120">
    <property type="entry name" value="ArgJ"/>
    <property type="match status" value="1"/>
</dbReference>
<evidence type="ECO:0000256" key="1">
    <source>
        <dbReference type="ARBA" id="ARBA00006774"/>
    </source>
</evidence>
<organism evidence="10">
    <name type="scientific">hydrothermal vent metagenome</name>
    <dbReference type="NCBI Taxonomy" id="652676"/>
    <lineage>
        <taxon>unclassified sequences</taxon>
        <taxon>metagenomes</taxon>
        <taxon>ecological metagenomes</taxon>
    </lineage>
</organism>
<dbReference type="GO" id="GO:0004042">
    <property type="term" value="F:L-glutamate N-acetyltransferase activity"/>
    <property type="evidence" value="ECO:0007669"/>
    <property type="project" value="TreeGrafter"/>
</dbReference>
<protein>
    <recommendedName>
        <fullName evidence="3">glutamate N-acetyltransferase</fullName>
        <ecNumber evidence="3">2.3.1.35</ecNumber>
    </recommendedName>
</protein>
<keyword evidence="7" id="KW-0068">Autocatalytic cleavage</keyword>
<keyword evidence="4" id="KW-0055">Arginine biosynthesis</keyword>
<gene>
    <name evidence="10" type="ORF">MNBD_NITROSPINAE05-1146</name>
</gene>
<dbReference type="NCBIfam" id="NF003802">
    <property type="entry name" value="PRK05388.1"/>
    <property type="match status" value="1"/>
</dbReference>
<evidence type="ECO:0000256" key="3">
    <source>
        <dbReference type="ARBA" id="ARBA00013264"/>
    </source>
</evidence>
<dbReference type="PANTHER" id="PTHR23100">
    <property type="entry name" value="ARGININE BIOSYNTHESIS BIFUNCTIONAL PROTEIN ARGJ"/>
    <property type="match status" value="1"/>
</dbReference>
<dbReference type="EMBL" id="UOGG01000173">
    <property type="protein sequence ID" value="VAX31781.1"/>
    <property type="molecule type" value="Genomic_DNA"/>
</dbReference>
<keyword evidence="8 10" id="KW-0012">Acyltransferase</keyword>
<comment type="similarity">
    <text evidence="1">Belongs to the ArgJ family.</text>
</comment>
<dbReference type="AlphaFoldDB" id="A0A3B1CYY8"/>
<dbReference type="Gene3D" id="3.10.20.340">
    <property type="entry name" value="ArgJ beta chain, C-terminal domain"/>
    <property type="match status" value="1"/>
</dbReference>
<dbReference type="Gene3D" id="3.60.70.12">
    <property type="entry name" value="L-amino peptidase D-ALA esterase/amidase"/>
    <property type="match status" value="1"/>
</dbReference>
<dbReference type="GO" id="GO:0006592">
    <property type="term" value="P:ornithine biosynthetic process"/>
    <property type="evidence" value="ECO:0007669"/>
    <property type="project" value="TreeGrafter"/>
</dbReference>
<reference evidence="10" key="1">
    <citation type="submission" date="2018-06" db="EMBL/GenBank/DDBJ databases">
        <authorList>
            <person name="Zhirakovskaya E."/>
        </authorList>
    </citation>
    <scope>NUCLEOTIDE SEQUENCE</scope>
</reference>
<dbReference type="PANTHER" id="PTHR23100:SF0">
    <property type="entry name" value="ARGININE BIOSYNTHESIS BIFUNCTIONAL PROTEIN ARGJ, MITOCHONDRIAL"/>
    <property type="match status" value="1"/>
</dbReference>
<evidence type="ECO:0000256" key="7">
    <source>
        <dbReference type="ARBA" id="ARBA00022813"/>
    </source>
</evidence>
<comment type="subunit">
    <text evidence="2">Heterotetramer of two alpha and two beta chains.</text>
</comment>
<dbReference type="CDD" id="cd02152">
    <property type="entry name" value="OAT"/>
    <property type="match status" value="1"/>
</dbReference>
<dbReference type="InterPro" id="IPR002813">
    <property type="entry name" value="Arg_biosynth_ArgJ"/>
</dbReference>
<dbReference type="GO" id="GO:0004358">
    <property type="term" value="F:L-glutamate N-acetyltransferase activity, acting on acetyl-L-ornithine as donor"/>
    <property type="evidence" value="ECO:0007669"/>
    <property type="project" value="UniProtKB-EC"/>
</dbReference>
<sequence length="479" mass="51220">MNDPAASGRGILQGVLFKSRDKPRGIKPTGGNEKVFIPPHLHWRRGRNPFSPLASTHRVTGWDEGGNLHKIFIVAKFMKTPTPKNFQVPGFKATGIACGLKKNGGKDLALIFSATPAVAVGVFTKNRVPAASVILSRRTVKKAKPIRAIVVNSGNANASVGKQGMRDCTTLIDRLAKELAITKEEILIASTGVIGVPLPPNTLTDSVPELVKKCSAKGMNDAAEAIMTTDLTLKTAVTRFSLGANKIVIGGIAKGSGMIHPNMATMLAFVQTNANIDQPTLQKALKEANEASFNSITVDGDTSTNDTFIVMANGQAGNKPIKHGSKEYALFTAQLTKVSKSLAFQIVLDGEGATKFVTVRVTGAKTKNHAKKVAESVATSSLVKTAIFGEDPNWGRIICAIGYAGVPIVPERIVICLNGATLYENDNPTKHASMDSLRRKMQKPKILIAIDLNSGNASAEMYTCDFSYDYVRINAEYTS</sequence>
<name>A0A3B1CYY8_9ZZZZ</name>
<evidence type="ECO:0000256" key="5">
    <source>
        <dbReference type="ARBA" id="ARBA00022605"/>
    </source>
</evidence>
<evidence type="ECO:0000256" key="8">
    <source>
        <dbReference type="ARBA" id="ARBA00023315"/>
    </source>
</evidence>
<proteinExistence type="inferred from homology"/>
<keyword evidence="5" id="KW-0028">Amino-acid biosynthesis</keyword>
<evidence type="ECO:0000256" key="6">
    <source>
        <dbReference type="ARBA" id="ARBA00022679"/>
    </source>
</evidence>
<dbReference type="FunFam" id="3.60.70.12:FF:000001">
    <property type="entry name" value="Arginine biosynthesis bifunctional protein ArgJ, chloroplastic"/>
    <property type="match status" value="1"/>
</dbReference>
<dbReference type="InterPro" id="IPR042195">
    <property type="entry name" value="ArgJ_beta_C"/>
</dbReference>
<evidence type="ECO:0000256" key="9">
    <source>
        <dbReference type="ARBA" id="ARBA00049439"/>
    </source>
</evidence>
<evidence type="ECO:0000256" key="4">
    <source>
        <dbReference type="ARBA" id="ARBA00022571"/>
    </source>
</evidence>
<accession>A0A3B1CYY8</accession>
<dbReference type="EC" id="2.3.1.35" evidence="3"/>